<dbReference type="InterPro" id="IPR036259">
    <property type="entry name" value="MFS_trans_sf"/>
</dbReference>
<keyword evidence="5 7" id="KW-1133">Transmembrane helix</keyword>
<dbReference type="PANTHER" id="PTHR23514:SF3">
    <property type="entry name" value="BYPASS OF STOP CODON PROTEIN 6"/>
    <property type="match status" value="1"/>
</dbReference>
<evidence type="ECO:0000313" key="10">
    <source>
        <dbReference type="Proteomes" id="UP000256977"/>
    </source>
</evidence>
<sequence length="401" mass="41851">MGRLVLLGCIAYLVVGIGQLVVGTVMEPMVAAYGIKYGDGGQLVMNQFLGGLVGITLAPWLMGRIGKKLLLLGALGVMTVAEIIYAFQPSWGVMLAAAPFAGFGFGTTEALVGSFIIGAAMGNANVAMSRVEIFFGVGALLMPFAGAAFISSGYWKSAFALVGGLAAIALVTWFFFWPKILDRPLEGAAPSQARRQSTPHRGFTFVVLAACSLFFALYVGLEMSFVHYLPSLLVNQNGLSESSASLSLGLFWGAMTVGRIVSGQAADRWGGGAYMLVTCLAAALVFALLGGFSSTWATIALTCLAGLAMSGMFAIALVFANRAVPGMTERTTSLLMAFGGIGGALMPKLTGWFLDENGMEATRWLFAVFAVLMLAVIVWALLSAKALDRARGAAPIAAGKA</sequence>
<feature type="domain" description="Major facilitator superfamily (MFS) profile" evidence="8">
    <location>
        <begin position="4"/>
        <end position="388"/>
    </location>
</feature>
<reference evidence="9 10" key="1">
    <citation type="submission" date="2018-07" db="EMBL/GenBank/DDBJ databases">
        <title>Genomic Encyclopedia of Type Strains, Phase III (KMG-III): the genomes of soil and plant-associated and newly described type strains.</title>
        <authorList>
            <person name="Whitman W."/>
        </authorList>
    </citation>
    <scope>NUCLEOTIDE SEQUENCE [LARGE SCALE GENOMIC DNA]</scope>
    <source>
        <strain evidence="9 10">CECT 7287</strain>
    </source>
</reference>
<protein>
    <submittedName>
        <fullName evidence="9">FHS family glucose/mannose:H+ symporter-like MFS transporter</fullName>
    </submittedName>
</protein>
<dbReference type="RefSeq" id="WP_246016614.1">
    <property type="nucleotide sequence ID" value="NZ_QRDZ01000016.1"/>
</dbReference>
<feature type="transmembrane region" description="Helical" evidence="7">
    <location>
        <begin position="364"/>
        <end position="382"/>
    </location>
</feature>
<dbReference type="GO" id="GO:0005886">
    <property type="term" value="C:plasma membrane"/>
    <property type="evidence" value="ECO:0007669"/>
    <property type="project" value="UniProtKB-SubCell"/>
</dbReference>
<name>A0A3D9JMH8_9BACL</name>
<feature type="transmembrane region" description="Helical" evidence="7">
    <location>
        <begin position="202"/>
        <end position="221"/>
    </location>
</feature>
<evidence type="ECO:0000256" key="7">
    <source>
        <dbReference type="SAM" id="Phobius"/>
    </source>
</evidence>
<dbReference type="PANTHER" id="PTHR23514">
    <property type="entry name" value="BYPASS OF STOP CODON PROTEIN 6"/>
    <property type="match status" value="1"/>
</dbReference>
<organism evidence="9 10">
    <name type="scientific">Cohnella phaseoli</name>
    <dbReference type="NCBI Taxonomy" id="456490"/>
    <lineage>
        <taxon>Bacteria</taxon>
        <taxon>Bacillati</taxon>
        <taxon>Bacillota</taxon>
        <taxon>Bacilli</taxon>
        <taxon>Bacillales</taxon>
        <taxon>Paenibacillaceae</taxon>
        <taxon>Cohnella</taxon>
    </lineage>
</organism>
<dbReference type="PROSITE" id="PS50850">
    <property type="entry name" value="MFS"/>
    <property type="match status" value="1"/>
</dbReference>
<dbReference type="AlphaFoldDB" id="A0A3D9JMH8"/>
<evidence type="ECO:0000256" key="2">
    <source>
        <dbReference type="ARBA" id="ARBA00008335"/>
    </source>
</evidence>
<evidence type="ECO:0000313" key="9">
    <source>
        <dbReference type="EMBL" id="RED75311.1"/>
    </source>
</evidence>
<feature type="transmembrane region" description="Helical" evidence="7">
    <location>
        <begin position="44"/>
        <end position="62"/>
    </location>
</feature>
<keyword evidence="6 7" id="KW-0472">Membrane</keyword>
<keyword evidence="10" id="KW-1185">Reference proteome</keyword>
<dbReference type="SUPFAM" id="SSF103473">
    <property type="entry name" value="MFS general substrate transporter"/>
    <property type="match status" value="1"/>
</dbReference>
<feature type="transmembrane region" description="Helical" evidence="7">
    <location>
        <begin position="273"/>
        <end position="293"/>
    </location>
</feature>
<dbReference type="InterPro" id="IPR011701">
    <property type="entry name" value="MFS"/>
</dbReference>
<evidence type="ECO:0000256" key="4">
    <source>
        <dbReference type="ARBA" id="ARBA00022692"/>
    </source>
</evidence>
<comment type="similarity">
    <text evidence="2">Belongs to the major facilitator superfamily.</text>
</comment>
<feature type="transmembrane region" description="Helical" evidence="7">
    <location>
        <begin position="299"/>
        <end position="320"/>
    </location>
</feature>
<feature type="transmembrane region" description="Helical" evidence="7">
    <location>
        <begin position="332"/>
        <end position="352"/>
    </location>
</feature>
<gene>
    <name evidence="9" type="ORF">DFP98_116113</name>
</gene>
<dbReference type="Pfam" id="PF07690">
    <property type="entry name" value="MFS_1"/>
    <property type="match status" value="1"/>
</dbReference>
<evidence type="ECO:0000256" key="1">
    <source>
        <dbReference type="ARBA" id="ARBA00004651"/>
    </source>
</evidence>
<feature type="transmembrane region" description="Helical" evidence="7">
    <location>
        <begin position="93"/>
        <end position="121"/>
    </location>
</feature>
<comment type="subcellular location">
    <subcellularLocation>
        <location evidence="1">Cell membrane</location>
        <topology evidence="1">Multi-pass membrane protein</topology>
    </subcellularLocation>
</comment>
<feature type="transmembrane region" description="Helical" evidence="7">
    <location>
        <begin position="133"/>
        <end position="152"/>
    </location>
</feature>
<evidence type="ECO:0000256" key="6">
    <source>
        <dbReference type="ARBA" id="ARBA00023136"/>
    </source>
</evidence>
<evidence type="ECO:0000256" key="5">
    <source>
        <dbReference type="ARBA" id="ARBA00022989"/>
    </source>
</evidence>
<comment type="caution">
    <text evidence="9">The sequence shown here is derived from an EMBL/GenBank/DDBJ whole genome shotgun (WGS) entry which is preliminary data.</text>
</comment>
<dbReference type="GO" id="GO:0022857">
    <property type="term" value="F:transmembrane transporter activity"/>
    <property type="evidence" value="ECO:0007669"/>
    <property type="project" value="InterPro"/>
</dbReference>
<keyword evidence="3" id="KW-0813">Transport</keyword>
<evidence type="ECO:0000259" key="8">
    <source>
        <dbReference type="PROSITE" id="PS50850"/>
    </source>
</evidence>
<feature type="transmembrane region" description="Helical" evidence="7">
    <location>
        <begin position="69"/>
        <end position="87"/>
    </location>
</feature>
<evidence type="ECO:0000256" key="3">
    <source>
        <dbReference type="ARBA" id="ARBA00022448"/>
    </source>
</evidence>
<proteinExistence type="inferred from homology"/>
<dbReference type="Gene3D" id="1.20.1250.20">
    <property type="entry name" value="MFS general substrate transporter like domains"/>
    <property type="match status" value="2"/>
</dbReference>
<dbReference type="EMBL" id="QRDZ01000016">
    <property type="protein sequence ID" value="RED75311.1"/>
    <property type="molecule type" value="Genomic_DNA"/>
</dbReference>
<dbReference type="Proteomes" id="UP000256977">
    <property type="component" value="Unassembled WGS sequence"/>
</dbReference>
<dbReference type="InterPro" id="IPR051788">
    <property type="entry name" value="MFS_Transporter"/>
</dbReference>
<keyword evidence="4 7" id="KW-0812">Transmembrane</keyword>
<feature type="transmembrane region" description="Helical" evidence="7">
    <location>
        <begin position="241"/>
        <end position="261"/>
    </location>
</feature>
<dbReference type="InterPro" id="IPR020846">
    <property type="entry name" value="MFS_dom"/>
</dbReference>
<feature type="transmembrane region" description="Helical" evidence="7">
    <location>
        <begin position="158"/>
        <end position="181"/>
    </location>
</feature>
<accession>A0A3D9JMH8</accession>